<evidence type="ECO:0000313" key="3">
    <source>
        <dbReference type="Proteomes" id="UP000244855"/>
    </source>
</evidence>
<proteinExistence type="predicted"/>
<feature type="compositionally biased region" description="Polar residues" evidence="1">
    <location>
        <begin position="42"/>
        <end position="56"/>
    </location>
</feature>
<protein>
    <submittedName>
        <fullName evidence="2">Uncharacterized protein</fullName>
    </submittedName>
</protein>
<keyword evidence="3" id="KW-1185">Reference proteome</keyword>
<evidence type="ECO:0000313" key="2">
    <source>
        <dbReference type="EMBL" id="PVH97128.1"/>
    </source>
</evidence>
<reference evidence="2 3" key="1">
    <citation type="journal article" date="2018" name="Sci. Rep.">
        <title>Comparative genomics provides insights into the lifestyle and reveals functional heterogeneity of dark septate endophytic fungi.</title>
        <authorList>
            <person name="Knapp D.G."/>
            <person name="Nemeth J.B."/>
            <person name="Barry K."/>
            <person name="Hainaut M."/>
            <person name="Henrissat B."/>
            <person name="Johnson J."/>
            <person name="Kuo A."/>
            <person name="Lim J.H.P."/>
            <person name="Lipzen A."/>
            <person name="Nolan M."/>
            <person name="Ohm R.A."/>
            <person name="Tamas L."/>
            <person name="Grigoriev I.V."/>
            <person name="Spatafora J.W."/>
            <person name="Nagy L.G."/>
            <person name="Kovacs G.M."/>
        </authorList>
    </citation>
    <scope>NUCLEOTIDE SEQUENCE [LARGE SCALE GENOMIC DNA]</scope>
    <source>
        <strain evidence="2 3">DSE2036</strain>
    </source>
</reference>
<feature type="region of interest" description="Disordered" evidence="1">
    <location>
        <begin position="29"/>
        <end position="56"/>
    </location>
</feature>
<dbReference type="EMBL" id="KZ805445">
    <property type="protein sequence ID" value="PVH97128.1"/>
    <property type="molecule type" value="Genomic_DNA"/>
</dbReference>
<organism evidence="2 3">
    <name type="scientific">Periconia macrospinosa</name>
    <dbReference type="NCBI Taxonomy" id="97972"/>
    <lineage>
        <taxon>Eukaryota</taxon>
        <taxon>Fungi</taxon>
        <taxon>Dikarya</taxon>
        <taxon>Ascomycota</taxon>
        <taxon>Pezizomycotina</taxon>
        <taxon>Dothideomycetes</taxon>
        <taxon>Pleosporomycetidae</taxon>
        <taxon>Pleosporales</taxon>
        <taxon>Massarineae</taxon>
        <taxon>Periconiaceae</taxon>
        <taxon>Periconia</taxon>
    </lineage>
</organism>
<dbReference type="OrthoDB" id="5421765at2759"/>
<dbReference type="Proteomes" id="UP000244855">
    <property type="component" value="Unassembled WGS sequence"/>
</dbReference>
<name>A0A2V1DGG9_9PLEO</name>
<dbReference type="AlphaFoldDB" id="A0A2V1DGG9"/>
<evidence type="ECO:0000256" key="1">
    <source>
        <dbReference type="SAM" id="MobiDB-lite"/>
    </source>
</evidence>
<gene>
    <name evidence="2" type="ORF">DM02DRAFT_91747</name>
</gene>
<sequence length="372" mass="41192">MADAHMASHGQHSLCNRSKSHRLSAVYHKLRHRKTDSRSEEQASQPPIDQSDSAGSLSVVPSRLSSIAGVRESVPAAVIAEEYSSLHDSITSHVRRFYAPRSTYPGVTQTVIEHASTGVMVPWFQIRSFLDDRTTTLATLSLCITWAILSRSLLLKLGISNSSGSSFLPPEIVALFQSFSLGKGAITALNPDEVDSVTFALLSRWKQLSATLSHSTYVQNAFSHFDSRTTNIERALNDLDPLLSTYAIQRDDTHHSSQDARLSDLRYVLRKGAQFAFTLFGQSSFWKFDWSSDRAVRHGKAESQRNLGRIPSFETGMSYVPVLLAPSEIVIWPTLLRVMDSEGKSLQGLEGEEGNAFGEKRYLLDSSADRGK</sequence>
<accession>A0A2V1DGG9</accession>